<evidence type="ECO:0000313" key="3">
    <source>
        <dbReference type="Proteomes" id="UP001059041"/>
    </source>
</evidence>
<feature type="chain" id="PRO_5040795562" evidence="1">
    <location>
        <begin position="24"/>
        <end position="182"/>
    </location>
</feature>
<feature type="signal peptide" evidence="1">
    <location>
        <begin position="1"/>
        <end position="23"/>
    </location>
</feature>
<protein>
    <submittedName>
        <fullName evidence="2">Mucin-2-like</fullName>
    </submittedName>
</protein>
<name>A0A9W7TDA5_TRIRA</name>
<dbReference type="Proteomes" id="UP001059041">
    <property type="component" value="Linkage Group LG21"/>
</dbReference>
<evidence type="ECO:0000313" key="2">
    <source>
        <dbReference type="EMBL" id="KAI7794666.1"/>
    </source>
</evidence>
<comment type="caution">
    <text evidence="2">The sequence shown here is derived from an EMBL/GenBank/DDBJ whole genome shotgun (WGS) entry which is preliminary data.</text>
</comment>
<keyword evidence="3" id="KW-1185">Reference proteome</keyword>
<gene>
    <name evidence="2" type="ORF">IRJ41_020536</name>
</gene>
<dbReference type="EMBL" id="JAFHDT010000021">
    <property type="protein sequence ID" value="KAI7794666.1"/>
    <property type="molecule type" value="Genomic_DNA"/>
</dbReference>
<organism evidence="2 3">
    <name type="scientific">Triplophysa rosa</name>
    <name type="common">Cave loach</name>
    <dbReference type="NCBI Taxonomy" id="992332"/>
    <lineage>
        <taxon>Eukaryota</taxon>
        <taxon>Metazoa</taxon>
        <taxon>Chordata</taxon>
        <taxon>Craniata</taxon>
        <taxon>Vertebrata</taxon>
        <taxon>Euteleostomi</taxon>
        <taxon>Actinopterygii</taxon>
        <taxon>Neopterygii</taxon>
        <taxon>Teleostei</taxon>
        <taxon>Ostariophysi</taxon>
        <taxon>Cypriniformes</taxon>
        <taxon>Nemacheilidae</taxon>
        <taxon>Triplophysa</taxon>
    </lineage>
</organism>
<proteinExistence type="predicted"/>
<reference evidence="2" key="1">
    <citation type="submission" date="2021-02" db="EMBL/GenBank/DDBJ databases">
        <title>Comparative genomics reveals that relaxation of natural selection precedes convergent phenotypic evolution of cavefish.</title>
        <authorList>
            <person name="Peng Z."/>
        </authorList>
    </citation>
    <scope>NUCLEOTIDE SEQUENCE</scope>
    <source>
        <tissue evidence="2">Muscle</tissue>
    </source>
</reference>
<keyword evidence="1" id="KW-0732">Signal</keyword>
<sequence length="182" mass="19387">MMCACKHLFLVVFCNQFLLKGQTFPIGHDTFGTDVEQADLRSKVNHQNLRPAVAKCNVAVLISLKNASGLVIQKGIDGVVLPKKHSPVQPEEPSSGQKGIDMVLPSSGQKGIDMVLPSSGQKGIDMVLPSSGQKGIDMVLPSSGHPHEPSSKDIDFAVKFITCLLNPRCAIAVKALLGTVPH</sequence>
<dbReference type="AlphaFoldDB" id="A0A9W7TDA5"/>
<evidence type="ECO:0000256" key="1">
    <source>
        <dbReference type="SAM" id="SignalP"/>
    </source>
</evidence>
<accession>A0A9W7TDA5</accession>